<dbReference type="Gene3D" id="3.90.1750.20">
    <property type="entry name" value="Putative Large Serine Recombinase, Chain B, Domain 2"/>
    <property type="match status" value="1"/>
</dbReference>
<feature type="domain" description="Resolvase/invertase-type recombinase catalytic" evidence="6">
    <location>
        <begin position="8"/>
        <end position="156"/>
    </location>
</feature>
<evidence type="ECO:0000259" key="6">
    <source>
        <dbReference type="PROSITE" id="PS51736"/>
    </source>
</evidence>
<dbReference type="InterPro" id="IPR006118">
    <property type="entry name" value="Recombinase_CS"/>
</dbReference>
<evidence type="ECO:0000256" key="2">
    <source>
        <dbReference type="ARBA" id="ARBA00023125"/>
    </source>
</evidence>
<dbReference type="CDD" id="cd00338">
    <property type="entry name" value="Ser_Recombinase"/>
    <property type="match status" value="1"/>
</dbReference>
<accession>A0A2S7T2J8</accession>
<dbReference type="InterPro" id="IPR006119">
    <property type="entry name" value="Resolv_N"/>
</dbReference>
<evidence type="ECO:0000256" key="3">
    <source>
        <dbReference type="ARBA" id="ARBA00023172"/>
    </source>
</evidence>
<dbReference type="SMART" id="SM00857">
    <property type="entry name" value="Resolvase"/>
    <property type="match status" value="1"/>
</dbReference>
<organism evidence="8 9">
    <name type="scientific">Flavipsychrobacter stenotrophus</name>
    <dbReference type="NCBI Taxonomy" id="2077091"/>
    <lineage>
        <taxon>Bacteria</taxon>
        <taxon>Pseudomonadati</taxon>
        <taxon>Bacteroidota</taxon>
        <taxon>Chitinophagia</taxon>
        <taxon>Chitinophagales</taxon>
        <taxon>Chitinophagaceae</taxon>
        <taxon>Flavipsychrobacter</taxon>
    </lineage>
</organism>
<dbReference type="Proteomes" id="UP000239872">
    <property type="component" value="Unassembled WGS sequence"/>
</dbReference>
<evidence type="ECO:0000259" key="7">
    <source>
        <dbReference type="PROSITE" id="PS51737"/>
    </source>
</evidence>
<comment type="caution">
    <text evidence="8">The sequence shown here is derived from an EMBL/GenBank/DDBJ whole genome shotgun (WGS) entry which is preliminary data.</text>
</comment>
<dbReference type="EMBL" id="PPSL01000001">
    <property type="protein sequence ID" value="PQJ12986.1"/>
    <property type="molecule type" value="Genomic_DNA"/>
</dbReference>
<evidence type="ECO:0000256" key="4">
    <source>
        <dbReference type="PIRSR" id="PIRSR606118-50"/>
    </source>
</evidence>
<dbReference type="Gene3D" id="3.40.50.1390">
    <property type="entry name" value="Resolvase, N-terminal catalytic domain"/>
    <property type="match status" value="1"/>
</dbReference>
<protein>
    <recommendedName>
        <fullName evidence="10">Recombinase family protein</fullName>
    </recommendedName>
</protein>
<dbReference type="PROSITE" id="PS00397">
    <property type="entry name" value="RECOMBINASES_1"/>
    <property type="match status" value="1"/>
</dbReference>
<dbReference type="GO" id="GO:0015074">
    <property type="term" value="P:DNA integration"/>
    <property type="evidence" value="ECO:0007669"/>
    <property type="project" value="UniProtKB-KW"/>
</dbReference>
<dbReference type="InterPro" id="IPR036162">
    <property type="entry name" value="Resolvase-like_N_sf"/>
</dbReference>
<feature type="domain" description="Recombinase" evidence="7">
    <location>
        <begin position="163"/>
        <end position="271"/>
    </location>
</feature>
<dbReference type="PROSITE" id="PS51736">
    <property type="entry name" value="RECOMBINASES_3"/>
    <property type="match status" value="1"/>
</dbReference>
<evidence type="ECO:0000256" key="5">
    <source>
        <dbReference type="PROSITE-ProRule" id="PRU10137"/>
    </source>
</evidence>
<keyword evidence="1" id="KW-0229">DNA integration</keyword>
<dbReference type="InterPro" id="IPR050639">
    <property type="entry name" value="SSR_resolvase"/>
</dbReference>
<evidence type="ECO:0008006" key="10">
    <source>
        <dbReference type="Google" id="ProtNLM"/>
    </source>
</evidence>
<dbReference type="GO" id="GO:0000150">
    <property type="term" value="F:DNA strand exchange activity"/>
    <property type="evidence" value="ECO:0007669"/>
    <property type="project" value="InterPro"/>
</dbReference>
<proteinExistence type="predicted"/>
<evidence type="ECO:0000313" key="9">
    <source>
        <dbReference type="Proteomes" id="UP000239872"/>
    </source>
</evidence>
<gene>
    <name evidence="8" type="ORF">CJD36_004375</name>
</gene>
<keyword evidence="9" id="KW-1185">Reference proteome</keyword>
<dbReference type="PANTHER" id="PTHR30461">
    <property type="entry name" value="DNA-INVERTASE FROM LAMBDOID PROPHAGE"/>
    <property type="match status" value="1"/>
</dbReference>
<dbReference type="PROSITE" id="PS51737">
    <property type="entry name" value="RECOMBINASE_DNA_BIND"/>
    <property type="match status" value="1"/>
</dbReference>
<dbReference type="InterPro" id="IPR038109">
    <property type="entry name" value="DNA_bind_recomb_sf"/>
</dbReference>
<dbReference type="GO" id="GO:0003677">
    <property type="term" value="F:DNA binding"/>
    <property type="evidence" value="ECO:0007669"/>
    <property type="project" value="UniProtKB-KW"/>
</dbReference>
<dbReference type="Pfam" id="PF07508">
    <property type="entry name" value="Recombinase"/>
    <property type="match status" value="1"/>
</dbReference>
<dbReference type="SUPFAM" id="SSF53041">
    <property type="entry name" value="Resolvase-like"/>
    <property type="match status" value="1"/>
</dbReference>
<dbReference type="OrthoDB" id="9815006at2"/>
<evidence type="ECO:0000256" key="1">
    <source>
        <dbReference type="ARBA" id="ARBA00022908"/>
    </source>
</evidence>
<dbReference type="RefSeq" id="WP_105037870.1">
    <property type="nucleotide sequence ID" value="NZ_PPSL01000001.1"/>
</dbReference>
<keyword evidence="2" id="KW-0238">DNA-binding</keyword>
<reference evidence="8 9" key="1">
    <citation type="submission" date="2018-01" db="EMBL/GenBank/DDBJ databases">
        <title>A novel member of the phylum Bacteroidetes isolated from glacier ice.</title>
        <authorList>
            <person name="Liu Q."/>
            <person name="Xin Y.-H."/>
        </authorList>
    </citation>
    <scope>NUCLEOTIDE SEQUENCE [LARGE SCALE GENOMIC DNA]</scope>
    <source>
        <strain evidence="8 9">RB1R16</strain>
    </source>
</reference>
<sequence length="534" mass="62077">MENPSLKKAVIYCRVSTKEQVDEGGSLATQERICKDYAIKNGFQISEIFIEQGESAKNADRTELKKLLSYCANKKNGVTAIIAYKIDRIARNIDDYRQIRLLLKQYKIEIKSTTEYFEDNPAGRFMENIIANVAQFDNDVRTERSINGSRDAMREGRYVWGAPYGYSNEKVAGKSTILPNEKAPLIRKIFEEIGRDEIAVDAVRKLLFKEGLTTKTGKKFTKSHYYRLINNPVYAGWIVKFGERHKGTFEALISQQLFDQVQRILKRRSHRSNGIYRNEHPDFPLRRFVFHPTGKKITGAWSQGRHSKYAYYRFIGVENSNYQKEWMESEYLSFLDQYVFDRNQLATFKKSLSNALDGALKEQYKIAAKLKTYISELEERQTTLIDKNVKGIINDTVLRRQLEDIEVKLSSTTSELLRLPERDTNLEEAFAFAEEYLENPSYVWSQASLEKRIKLQWFEFPKGITFDGKRFRTIEVASIFKAKELFLPRLSLTVPSKGQNYEQDNKSGCENDIVECQQYAEEIKRLSNILKNTD</sequence>
<evidence type="ECO:0000313" key="8">
    <source>
        <dbReference type="EMBL" id="PQJ12986.1"/>
    </source>
</evidence>
<dbReference type="PANTHER" id="PTHR30461:SF23">
    <property type="entry name" value="DNA RECOMBINASE-RELATED"/>
    <property type="match status" value="1"/>
</dbReference>
<name>A0A2S7T2J8_9BACT</name>
<dbReference type="AlphaFoldDB" id="A0A2S7T2J8"/>
<feature type="active site" description="O-(5'-phospho-DNA)-serine intermediate" evidence="4 5">
    <location>
        <position position="16"/>
    </location>
</feature>
<keyword evidence="3" id="KW-0233">DNA recombination</keyword>
<dbReference type="Pfam" id="PF00239">
    <property type="entry name" value="Resolvase"/>
    <property type="match status" value="1"/>
</dbReference>
<dbReference type="InterPro" id="IPR011109">
    <property type="entry name" value="DNA_bind_recombinase_dom"/>
</dbReference>